<keyword evidence="1" id="KW-0677">Repeat</keyword>
<dbReference type="CDD" id="cd21220">
    <property type="entry name" value="CH_PLS_FIM_rpt4"/>
    <property type="match status" value="1"/>
</dbReference>
<dbReference type="Pfam" id="PF00307">
    <property type="entry name" value="CH"/>
    <property type="match status" value="2"/>
</dbReference>
<dbReference type="STRING" id="1054147.F4Q3R0"/>
<feature type="domain" description="Calponin-homology (CH)" evidence="5">
    <location>
        <begin position="1548"/>
        <end position="1652"/>
    </location>
</feature>
<feature type="region of interest" description="Disordered" evidence="4">
    <location>
        <begin position="1"/>
        <end position="58"/>
    </location>
</feature>
<dbReference type="SMART" id="SM00033">
    <property type="entry name" value="CH"/>
    <property type="match status" value="2"/>
</dbReference>
<feature type="compositionally biased region" description="Polar residues" evidence="4">
    <location>
        <begin position="1014"/>
        <end position="1030"/>
    </location>
</feature>
<evidence type="ECO:0000256" key="2">
    <source>
        <dbReference type="ARBA" id="ARBA00023203"/>
    </source>
</evidence>
<dbReference type="PANTHER" id="PTHR19961:SF31">
    <property type="entry name" value="ACTIN BINDING PROTEIN"/>
    <property type="match status" value="1"/>
</dbReference>
<dbReference type="KEGG" id="dfa:DFA_07856"/>
<feature type="coiled-coil region" evidence="3">
    <location>
        <begin position="515"/>
        <end position="650"/>
    </location>
</feature>
<keyword evidence="2" id="KW-0009">Actin-binding</keyword>
<dbReference type="PANTHER" id="PTHR19961">
    <property type="entry name" value="FIMBRIN/PLASTIN"/>
    <property type="match status" value="1"/>
</dbReference>
<evidence type="ECO:0000256" key="1">
    <source>
        <dbReference type="ARBA" id="ARBA00022737"/>
    </source>
</evidence>
<dbReference type="OMA" id="NTFSMTE"/>
<dbReference type="SMART" id="SM01424">
    <property type="entry name" value="HAP1_N"/>
    <property type="match status" value="1"/>
</dbReference>
<dbReference type="GO" id="GO:0051639">
    <property type="term" value="P:actin filament network formation"/>
    <property type="evidence" value="ECO:0007669"/>
    <property type="project" value="TreeGrafter"/>
</dbReference>
<gene>
    <name evidence="6" type="primary">fimD</name>
    <name evidence="6" type="ORF">DFA_07856</name>
</gene>
<dbReference type="Gene3D" id="1.10.418.10">
    <property type="entry name" value="Calponin-like domain"/>
    <property type="match status" value="2"/>
</dbReference>
<feature type="compositionally biased region" description="Low complexity" evidence="4">
    <location>
        <begin position="1"/>
        <end position="14"/>
    </location>
</feature>
<dbReference type="InterPro" id="IPR039959">
    <property type="entry name" value="Fimbrin/Plastin"/>
</dbReference>
<reference evidence="7" key="1">
    <citation type="journal article" date="2011" name="Genome Res.">
        <title>Phylogeny-wide analysis of social amoeba genomes highlights ancient origins for complex intercellular communication.</title>
        <authorList>
            <person name="Heidel A.J."/>
            <person name="Lawal H.M."/>
            <person name="Felder M."/>
            <person name="Schilde C."/>
            <person name="Helps N.R."/>
            <person name="Tunggal B."/>
            <person name="Rivero F."/>
            <person name="John U."/>
            <person name="Schleicher M."/>
            <person name="Eichinger L."/>
            <person name="Platzer M."/>
            <person name="Noegel A.A."/>
            <person name="Schaap P."/>
            <person name="Gloeckner G."/>
        </authorList>
    </citation>
    <scope>NUCLEOTIDE SEQUENCE [LARGE SCALE GENOMIC DNA]</scope>
    <source>
        <strain evidence="7">SH3</strain>
    </source>
</reference>
<protein>
    <submittedName>
        <fullName evidence="6">Actin binding protein</fullName>
    </submittedName>
</protein>
<evidence type="ECO:0000256" key="4">
    <source>
        <dbReference type="SAM" id="MobiDB-lite"/>
    </source>
</evidence>
<feature type="compositionally biased region" description="Polar residues" evidence="4">
    <location>
        <begin position="31"/>
        <end position="58"/>
    </location>
</feature>
<name>F4Q3R0_CACFS</name>
<dbReference type="InterPro" id="IPR006933">
    <property type="entry name" value="HAP1_N"/>
</dbReference>
<feature type="domain" description="Calponin-homology (CH)" evidence="5">
    <location>
        <begin position="1665"/>
        <end position="1782"/>
    </location>
</feature>
<dbReference type="OrthoDB" id="10255522at2759"/>
<dbReference type="GO" id="GO:0051017">
    <property type="term" value="P:actin filament bundle assembly"/>
    <property type="evidence" value="ECO:0007669"/>
    <property type="project" value="InterPro"/>
</dbReference>
<feature type="coiled-coil region" evidence="3">
    <location>
        <begin position="700"/>
        <end position="745"/>
    </location>
</feature>
<dbReference type="GO" id="GO:0051015">
    <property type="term" value="F:actin filament binding"/>
    <property type="evidence" value="ECO:0007669"/>
    <property type="project" value="InterPro"/>
</dbReference>
<keyword evidence="3" id="KW-0175">Coiled coil</keyword>
<evidence type="ECO:0000256" key="3">
    <source>
        <dbReference type="SAM" id="Coils"/>
    </source>
</evidence>
<dbReference type="SUPFAM" id="SSF47576">
    <property type="entry name" value="Calponin-homology domain, CH-domain"/>
    <property type="match status" value="1"/>
</dbReference>
<feature type="region of interest" description="Disordered" evidence="4">
    <location>
        <begin position="70"/>
        <end position="101"/>
    </location>
</feature>
<evidence type="ECO:0000259" key="5">
    <source>
        <dbReference type="PROSITE" id="PS50021"/>
    </source>
</evidence>
<dbReference type="RefSeq" id="XP_004355350.1">
    <property type="nucleotide sequence ID" value="XM_004355298.1"/>
</dbReference>
<dbReference type="GeneID" id="14868765"/>
<dbReference type="EMBL" id="GL883021">
    <property type="protein sequence ID" value="EGG16876.1"/>
    <property type="molecule type" value="Genomic_DNA"/>
</dbReference>
<dbReference type="Proteomes" id="UP000007797">
    <property type="component" value="Unassembled WGS sequence"/>
</dbReference>
<dbReference type="PROSITE" id="PS50021">
    <property type="entry name" value="CH"/>
    <property type="match status" value="2"/>
</dbReference>
<dbReference type="GO" id="GO:0005737">
    <property type="term" value="C:cytoplasm"/>
    <property type="evidence" value="ECO:0007669"/>
    <property type="project" value="TreeGrafter"/>
</dbReference>
<evidence type="ECO:0000313" key="6">
    <source>
        <dbReference type="EMBL" id="EGG16876.1"/>
    </source>
</evidence>
<keyword evidence="7" id="KW-1185">Reference proteome</keyword>
<dbReference type="InterPro" id="IPR001715">
    <property type="entry name" value="CH_dom"/>
</dbReference>
<feature type="region of interest" description="Disordered" evidence="4">
    <location>
        <begin position="1012"/>
        <end position="1039"/>
    </location>
</feature>
<accession>F4Q3R0</accession>
<dbReference type="Gene3D" id="1.10.287.1490">
    <property type="match status" value="1"/>
</dbReference>
<dbReference type="InterPro" id="IPR036872">
    <property type="entry name" value="CH_dom_sf"/>
</dbReference>
<dbReference type="GO" id="GO:0032432">
    <property type="term" value="C:actin filament bundle"/>
    <property type="evidence" value="ECO:0007669"/>
    <property type="project" value="TreeGrafter"/>
</dbReference>
<organism evidence="6 7">
    <name type="scientific">Cavenderia fasciculata</name>
    <name type="common">Slime mold</name>
    <name type="synonym">Dictyostelium fasciculatum</name>
    <dbReference type="NCBI Taxonomy" id="261658"/>
    <lineage>
        <taxon>Eukaryota</taxon>
        <taxon>Amoebozoa</taxon>
        <taxon>Evosea</taxon>
        <taxon>Eumycetozoa</taxon>
        <taxon>Dictyostelia</taxon>
        <taxon>Acytosteliales</taxon>
        <taxon>Cavenderiaceae</taxon>
        <taxon>Cavenderia</taxon>
    </lineage>
</organism>
<sequence length="1786" mass="204246">MSSGSNTTTPSNNSSGGGSGTNTGAFHSMSAPATTTSGNLSPFSPSVINPDSTTMTMSPFSISKHRQVIRTPSGDSIGSPIRGGGGGLFSPPESPYSSRLTKTPPFEMEKLREKIQHLGWMGSPNQSGSKGRARSNSMAIGSPGSVAFLHSQLEEVSRLLEEKEKDVQLAAEIGKMLLEKNSDLETQVYQLSDLERSFSEQLSHMDFLKSQNDTLNVNLKEATLLNDMLEEKVADSLSMLGKLKTQSSKSKKKHGSGQIDQGDLDLLNHEIEELKSKDIQKEKSFIRLKCEHETTVNKLEILSNEYENSMERIKDMELLKEKYHHILTKNNSLVSIAKDMATRRSIIEEFNLIKDHFEETLGTILTTTSTLTADQFDRDQELAILNKSKEIIDQLSLEESSLPIVTQLMELLKTIDQEEKDRIQARESSGRRYTIYNKDDIHLEDGEDDLLDHIHSDSSDSDDSMTSQLKEQEDLENDISSQNLKRSSILLLIALYSSNKNKDISERFNRNILSISELQEDIVELNEKLATNNKINAKLELDGLNRIQDLETKLLQSEENVDLLKNSIQQLQDQYSEPEKNPQIVRQMNMIKEVQDRYTTLLSEYRKLELENNKNMEILESRLKEKEFSIHNLTLNLEAAKKLEDELQIEKEYSLKVKKELEELIGQHDREKGETSRLHGLLSARDIDYQSLVSKMDQFATSHAKELEELKLSLQTCEEERKLALQQLQDTKSDHQSSIKELMNKHRLEIDEIQIQECVICNDKQLEISRLIVNLDEKERGFIEEMDRLKGQSCQSCIDKTAQLDSSSLEIRHLKIELDRLTNQSCQSCANKDLQLGGQLDEINLIKDENTRLKEDAVKSNDELTRLKEDAVKSNGELTRLLDQSTLDKDQHTILKDEIARLMEEIAKSNGEITRLKDDAIKSNDEMSRLKDQVDQSNQQVSNLINESTKPNEEIIRLKVQVDKSNGENARLNEQLTKSNQHTSQLVEQVERSTDEITRLKQENTRLVDELTKSNDQNSQLTEQLNQSNNENRRLNDKNARLKDENHRLSEEIIKLNQQLSLSNGSSTDEITRLKQQIGDSSDENTRLKQDNARLVDEISKSNQQLTLSNEQIERSKDEMIKLKQQFDDENTRLKQENTKLTEENQKLVDEIEQLAKSNQQSSQLVEQIERSKDEITRLKQQFDDTFDENTRLKQENTLLQEENQRLKDENAKLKLQLDSLANQLANQEQEKSRLLEIHKLKIDEIEREKEIAIAECSRNNTPRENSSNQQHTCIEGSLNGRELEMVKHVLQILPDSSLSITCKYCTINKLLTGKIFCNVLNYYINDCIDTRALLVTDDSSNNNNNQSIENNKDNLTLIISTLKLFGGYTNFQVDDIMYNDVALFKLLFEVLYVGILHTINLEKHPELAFLWKNNPLKQNEKEKESWDNFVRLDPSIYIKRWFNHFLKKDQNIIKQDFTKLNELKVWNSIMKQLYPDCGITLNSSIEEIIDYIKNVLGCPRIVTLLDLQSESDEHKAIFLMAQLFDLKSGIQLTEEMLVLSPELPNHTPSSEEKAAKIWLKTVDISASSLDDFKDGLLLLRALDQISTGIVNWKKVNMTPSNTFSMTENCNYCVKLGKDLKFSLVGIAGKDFVDCHKKYLLSFVWQMMRYSCMKKVSLKGKDGKEITEGDLVQWANARVQQVAKTNDKASNITIKGFSDSGLRDGLFLLDLLESIHAGSIDYKLVEPKSQVDTEESRKSNAKYVISMARRLGSTAIIFWEDIVQAKSNMIMLFILDLMSLTLNQKP</sequence>
<proteinExistence type="predicted"/>
<evidence type="ECO:0000313" key="7">
    <source>
        <dbReference type="Proteomes" id="UP000007797"/>
    </source>
</evidence>
<feature type="region of interest" description="Disordered" evidence="4">
    <location>
        <begin position="452"/>
        <end position="479"/>
    </location>
</feature>
<feature type="coiled-coil region" evidence="3">
    <location>
        <begin position="146"/>
        <end position="173"/>
    </location>
</feature>
<dbReference type="GO" id="GO:0005884">
    <property type="term" value="C:actin filament"/>
    <property type="evidence" value="ECO:0007669"/>
    <property type="project" value="TreeGrafter"/>
</dbReference>